<organism evidence="2 3">
    <name type="scientific">Zymoseptoria tritici (strain CBS 115943 / IPO323)</name>
    <name type="common">Speckled leaf blotch fungus</name>
    <name type="synonym">Septoria tritici</name>
    <dbReference type="NCBI Taxonomy" id="336722"/>
    <lineage>
        <taxon>Eukaryota</taxon>
        <taxon>Fungi</taxon>
        <taxon>Dikarya</taxon>
        <taxon>Ascomycota</taxon>
        <taxon>Pezizomycotina</taxon>
        <taxon>Dothideomycetes</taxon>
        <taxon>Dothideomycetidae</taxon>
        <taxon>Mycosphaerellales</taxon>
        <taxon>Mycosphaerellaceae</taxon>
        <taxon>Zymoseptoria</taxon>
    </lineage>
</organism>
<feature type="region of interest" description="Disordered" evidence="1">
    <location>
        <begin position="22"/>
        <end position="46"/>
    </location>
</feature>
<feature type="compositionally biased region" description="Polar residues" evidence="1">
    <location>
        <begin position="209"/>
        <end position="219"/>
    </location>
</feature>
<dbReference type="KEGG" id="ztr:MYCGRDRAFT_111233"/>
<sequence>MAFDEDSGLVYSETTMSTKSMHKQLLPVYSEAQPRPKPRPNRHGSGSRFLFDMTMRSLLRNLDSLSASSLENVPNPVLECIWKAIQEKRCFWQDYLKLDGRMSQRSNKCSSRDYRSRAPHLNEGPSDSSLNTFLSDWVPRTLEDEHSPMVRLRLSDPPLRSPEYGGREPPFLTTCTHHFRKQMGKAIVPPPGNTATAASKKRRFRDSKSQSLNNVLAGM</sequence>
<keyword evidence="3" id="KW-1185">Reference proteome</keyword>
<dbReference type="GeneID" id="13396387"/>
<dbReference type="AlphaFoldDB" id="F9XMW7"/>
<dbReference type="OrthoDB" id="5273928at2759"/>
<evidence type="ECO:0000313" key="2">
    <source>
        <dbReference type="EMBL" id="EGP83619.1"/>
    </source>
</evidence>
<gene>
    <name evidence="2" type="ORF">MYCGRDRAFT_111233</name>
</gene>
<dbReference type="HOGENOM" id="CLU_1262412_0_0_1"/>
<reference evidence="2 3" key="1">
    <citation type="journal article" date="2011" name="PLoS Genet.">
        <title>Finished genome of the fungal wheat pathogen Mycosphaerella graminicola reveals dispensome structure, chromosome plasticity, and stealth pathogenesis.</title>
        <authorList>
            <person name="Goodwin S.B."/>
            <person name="Ben M'barek S."/>
            <person name="Dhillon B."/>
            <person name="Wittenberg A.H.J."/>
            <person name="Crane C.F."/>
            <person name="Hane J.K."/>
            <person name="Foster A.J."/>
            <person name="Van der Lee T.A.J."/>
            <person name="Grimwood J."/>
            <person name="Aerts A."/>
            <person name="Antoniw J."/>
            <person name="Bailey A."/>
            <person name="Bluhm B."/>
            <person name="Bowler J."/>
            <person name="Bristow J."/>
            <person name="van der Burgt A."/>
            <person name="Canto-Canche B."/>
            <person name="Churchill A.C.L."/>
            <person name="Conde-Ferraez L."/>
            <person name="Cools H.J."/>
            <person name="Coutinho P.M."/>
            <person name="Csukai M."/>
            <person name="Dehal P."/>
            <person name="De Wit P."/>
            <person name="Donzelli B."/>
            <person name="van de Geest H.C."/>
            <person name="van Ham R.C.H.J."/>
            <person name="Hammond-Kosack K.E."/>
            <person name="Henrissat B."/>
            <person name="Kilian A."/>
            <person name="Kobayashi A.K."/>
            <person name="Koopmann E."/>
            <person name="Kourmpetis Y."/>
            <person name="Kuzniar A."/>
            <person name="Lindquist E."/>
            <person name="Lombard V."/>
            <person name="Maliepaard C."/>
            <person name="Martins N."/>
            <person name="Mehrabi R."/>
            <person name="Nap J.P.H."/>
            <person name="Ponomarenko A."/>
            <person name="Rudd J.J."/>
            <person name="Salamov A."/>
            <person name="Schmutz J."/>
            <person name="Schouten H.J."/>
            <person name="Shapiro H."/>
            <person name="Stergiopoulos I."/>
            <person name="Torriani S.F.F."/>
            <person name="Tu H."/>
            <person name="de Vries R.P."/>
            <person name="Waalwijk C."/>
            <person name="Ware S.B."/>
            <person name="Wiebenga A."/>
            <person name="Zwiers L.-H."/>
            <person name="Oliver R.P."/>
            <person name="Grigoriev I.V."/>
            <person name="Kema G.H.J."/>
        </authorList>
    </citation>
    <scope>NUCLEOTIDE SEQUENCE [LARGE SCALE GENOMIC DNA]</scope>
    <source>
        <strain evidence="3">CBS 115943 / IPO323</strain>
    </source>
</reference>
<dbReference type="Proteomes" id="UP000008062">
    <property type="component" value="Chromosome 11"/>
</dbReference>
<evidence type="ECO:0000313" key="3">
    <source>
        <dbReference type="Proteomes" id="UP000008062"/>
    </source>
</evidence>
<dbReference type="EMBL" id="CM001206">
    <property type="protein sequence ID" value="EGP83619.1"/>
    <property type="molecule type" value="Genomic_DNA"/>
</dbReference>
<name>F9XMW7_ZYMTI</name>
<feature type="region of interest" description="Disordered" evidence="1">
    <location>
        <begin position="105"/>
        <end position="127"/>
    </location>
</feature>
<protein>
    <submittedName>
        <fullName evidence="2">Uncharacterized protein</fullName>
    </submittedName>
</protein>
<evidence type="ECO:0000256" key="1">
    <source>
        <dbReference type="SAM" id="MobiDB-lite"/>
    </source>
</evidence>
<dbReference type="RefSeq" id="XP_003848643.1">
    <property type="nucleotide sequence ID" value="XM_003848595.1"/>
</dbReference>
<accession>F9XMW7</accession>
<dbReference type="InParanoid" id="F9XMW7"/>
<proteinExistence type="predicted"/>
<feature type="region of interest" description="Disordered" evidence="1">
    <location>
        <begin position="184"/>
        <end position="219"/>
    </location>
</feature>